<accession>A0AC34FZC5</accession>
<evidence type="ECO:0000313" key="2">
    <source>
        <dbReference type="WBParaSite" id="ES5_v2.g22674.t1"/>
    </source>
</evidence>
<name>A0AC34FZC5_9BILA</name>
<evidence type="ECO:0000313" key="1">
    <source>
        <dbReference type="Proteomes" id="UP000887579"/>
    </source>
</evidence>
<protein>
    <submittedName>
        <fullName evidence="2">BTB domain-containing protein</fullName>
    </submittedName>
</protein>
<organism evidence="1 2">
    <name type="scientific">Panagrolaimus sp. ES5</name>
    <dbReference type="NCBI Taxonomy" id="591445"/>
    <lineage>
        <taxon>Eukaryota</taxon>
        <taxon>Metazoa</taxon>
        <taxon>Ecdysozoa</taxon>
        <taxon>Nematoda</taxon>
        <taxon>Chromadorea</taxon>
        <taxon>Rhabditida</taxon>
        <taxon>Tylenchina</taxon>
        <taxon>Panagrolaimomorpha</taxon>
        <taxon>Panagrolaimoidea</taxon>
        <taxon>Panagrolaimidae</taxon>
        <taxon>Panagrolaimus</taxon>
    </lineage>
</organism>
<reference evidence="2" key="1">
    <citation type="submission" date="2022-11" db="UniProtKB">
        <authorList>
            <consortium name="WormBaseParasite"/>
        </authorList>
    </citation>
    <scope>IDENTIFICATION</scope>
</reference>
<sequence length="401" mass="46200">MNNENNVKFLLDLTNQRFRMFELQDSEHGHFDVIFQFPDEKQLFAHSFILWPISEAFEAMLFGPWSKDFKKPIPISTCLFEDFKEMLIFLYTGNCKLSTENVVALVDLAQSYHLQTLKTHCDNFLMATEVTAENALKYLEYSRRYSLQQTSERILDFIKTNTEDVIKSSSFVTVPKEILIDIAKMEHFTVKEEEFFEAIEIWAKQNCVEFCQTLGNLEAAFKHVIKDILPFIRFPIMSLEYLHQNIVPIGYLFTYDELSKILIDAAAFAQHGIAPPPVSAYSNKYRGRRILLTDKHGNEANVYVFDKHIFNGMKIYNGMQSRATYNNASEWGPWNPQQITSTKTNINTIENVKYYMVKNYNGYLALKPKASICSGEIILAPVIPASNNFSCASGSTMLKVF</sequence>
<dbReference type="Proteomes" id="UP000887579">
    <property type="component" value="Unplaced"/>
</dbReference>
<proteinExistence type="predicted"/>
<dbReference type="WBParaSite" id="ES5_v2.g22674.t1">
    <property type="protein sequence ID" value="ES5_v2.g22674.t1"/>
    <property type="gene ID" value="ES5_v2.g22674"/>
</dbReference>